<keyword evidence="1" id="KW-0472">Membrane</keyword>
<sequence length="76" mass="9015">MNWYVNNLYLKFVSYYINRGDSMKSRVDRNKKPSILFKAVVIFMVATVIYLWGYGHGQEATYDKINDEIKVTQNKK</sequence>
<keyword evidence="1" id="KW-1133">Transmembrane helix</keyword>
<protein>
    <submittedName>
        <fullName evidence="2">Uncharacterized protein</fullName>
    </submittedName>
</protein>
<gene>
    <name evidence="2" type="ORF">CHEWBECCA_152</name>
</gene>
<dbReference type="Proteomes" id="UP000827751">
    <property type="component" value="Segment"/>
</dbReference>
<feature type="transmembrane region" description="Helical" evidence="1">
    <location>
        <begin position="35"/>
        <end position="53"/>
    </location>
</feature>
<name>A0AAE8YR44_9CAUD</name>
<evidence type="ECO:0000313" key="2">
    <source>
        <dbReference type="EMBL" id="UGO46235.1"/>
    </source>
</evidence>
<dbReference type="EMBL" id="OK499972">
    <property type="protein sequence ID" value="UGO46235.1"/>
    <property type="molecule type" value="Genomic_DNA"/>
</dbReference>
<accession>A0AAE8YR44</accession>
<evidence type="ECO:0000256" key="1">
    <source>
        <dbReference type="SAM" id="Phobius"/>
    </source>
</evidence>
<organism evidence="2 3">
    <name type="scientific">Bacillus phage vB_BanS_Chewbecca</name>
    <dbReference type="NCBI Taxonomy" id="2894786"/>
    <lineage>
        <taxon>Viruses</taxon>
        <taxon>Duplodnaviria</taxon>
        <taxon>Heunggongvirae</taxon>
        <taxon>Uroviricota</taxon>
        <taxon>Caudoviricetes</taxon>
        <taxon>Joanripponvirinae</taxon>
        <taxon>Tsamsavirus</taxon>
        <taxon>Tsamsavirus chewbecca</taxon>
    </lineage>
</organism>
<keyword evidence="3" id="KW-1185">Reference proteome</keyword>
<evidence type="ECO:0000313" key="3">
    <source>
        <dbReference type="Proteomes" id="UP000827751"/>
    </source>
</evidence>
<proteinExistence type="predicted"/>
<reference evidence="2 3" key="1">
    <citation type="submission" date="2021-10" db="EMBL/GenBank/DDBJ databases">
        <authorList>
            <person name="Lavering E.D."/>
            <person name="James R."/>
            <person name="Fairhom J.D."/>
            <person name="Ogilvie B.H."/>
            <person name="Thurgood T.L."/>
            <person name="Robison R.A."/>
            <person name="Grose J.H."/>
        </authorList>
    </citation>
    <scope>NUCLEOTIDE SEQUENCE [LARGE SCALE GENOMIC DNA]</scope>
</reference>
<keyword evidence="1" id="KW-0812">Transmembrane</keyword>